<feature type="region of interest" description="Disordered" evidence="1">
    <location>
        <begin position="418"/>
        <end position="445"/>
    </location>
</feature>
<gene>
    <name evidence="2" type="ORF">LXT13_07710</name>
</gene>
<proteinExistence type="predicted"/>
<comment type="caution">
    <text evidence="2">The sequence shown here is derived from an EMBL/GenBank/DDBJ whole genome shotgun (WGS) entry which is preliminary data.</text>
</comment>
<dbReference type="Proteomes" id="UP001200741">
    <property type="component" value="Unassembled WGS sequence"/>
</dbReference>
<dbReference type="EMBL" id="JAJTWU010000003">
    <property type="protein sequence ID" value="MCE4554331.1"/>
    <property type="molecule type" value="Genomic_DNA"/>
</dbReference>
<dbReference type="RefSeq" id="WP_233371257.1">
    <property type="nucleotide sequence ID" value="NZ_JAJTWU010000003.1"/>
</dbReference>
<accession>A0ABS8XUN0</accession>
<evidence type="ECO:0000313" key="2">
    <source>
        <dbReference type="EMBL" id="MCE4554331.1"/>
    </source>
</evidence>
<sequence length="619" mass="67051">MLDWDRPSPHVVERLTFDMCCCTGLAPQEAEARLAACAQGPLLRVIDEVFDACCPADEHWRLDELAIDLGELPPDDWQDEAPRRLRERLQRVLAELRATGDGSSAAGRATGLQVRTRPQARRDVLLHFLRHGRLPWQARGDDVQALLVAALAEDATGLVAALRAVPDRPRLLLRLAEQFDEALLAALVRAFMPGEPGAADRLLEALAPARQLGLSPRARSAWWTTVLSQALDHATTPRPAVLMLLRAQLLAALDTDAVADADPLHGLAHAWVPLLREDRDWLRTTLERAADAPAVRERLAQLLPLTLLPQLLGLWMTEPAGQAVTTWISTVAAGDGTAQGPSVDARKRRLWQATLGHALRYRAVTFDVPRFEAQVRDELAQLPSADPPAGWFDRIVRRASSALAAAVSGLRLPWRSVGSTAPSPAAETARSAAQPPDPEPALTADAPAPQAEALAIGNAGLVLLSPYLPRLFSHVGVLAQGGAAFARPDAAARAALLLQALATGQAAAPEPTLLLNKLLCGLPLDTPLPRAIELTAAEAAAVDGLLGAVIQHWRILGQTSVAGLRQTFLQRSATLTLHDDAWRLAVEHGPFDMLIDQLPWGYSTLRHPWMERVIHVDWR</sequence>
<organism evidence="2 3">
    <name type="scientific">Pelomonas cellulosilytica</name>
    <dbReference type="NCBI Taxonomy" id="2906762"/>
    <lineage>
        <taxon>Bacteria</taxon>
        <taxon>Pseudomonadati</taxon>
        <taxon>Pseudomonadota</taxon>
        <taxon>Betaproteobacteria</taxon>
        <taxon>Burkholderiales</taxon>
        <taxon>Sphaerotilaceae</taxon>
        <taxon>Roseateles</taxon>
    </lineage>
</organism>
<evidence type="ECO:0000313" key="3">
    <source>
        <dbReference type="Proteomes" id="UP001200741"/>
    </source>
</evidence>
<dbReference type="InterPro" id="IPR045538">
    <property type="entry name" value="CIS_TMP"/>
</dbReference>
<dbReference type="Pfam" id="PF19268">
    <property type="entry name" value="CIS_TMP"/>
    <property type="match status" value="2"/>
</dbReference>
<reference evidence="2 3" key="1">
    <citation type="submission" date="2021-12" db="EMBL/GenBank/DDBJ databases">
        <title>Genome seq of P8.</title>
        <authorList>
            <person name="Seo T."/>
        </authorList>
    </citation>
    <scope>NUCLEOTIDE SEQUENCE [LARGE SCALE GENOMIC DNA]</scope>
    <source>
        <strain evidence="2 3">P8</strain>
    </source>
</reference>
<name>A0ABS8XUN0_9BURK</name>
<keyword evidence="3" id="KW-1185">Reference proteome</keyword>
<evidence type="ECO:0000256" key="1">
    <source>
        <dbReference type="SAM" id="MobiDB-lite"/>
    </source>
</evidence>
<protein>
    <submittedName>
        <fullName evidence="2">Uncharacterized protein</fullName>
    </submittedName>
</protein>